<keyword evidence="7" id="KW-0653">Protein transport</keyword>
<feature type="region of interest" description="Disordered" evidence="10">
    <location>
        <begin position="19"/>
        <end position="39"/>
    </location>
</feature>
<keyword evidence="4" id="KW-1003">Cell membrane</keyword>
<evidence type="ECO:0000256" key="6">
    <source>
        <dbReference type="ARBA" id="ARBA00022692"/>
    </source>
</evidence>
<feature type="domain" description="TonB C-terminal" evidence="12">
    <location>
        <begin position="52"/>
        <end position="142"/>
    </location>
</feature>
<dbReference type="GO" id="GO:0031992">
    <property type="term" value="F:energy transducer activity"/>
    <property type="evidence" value="ECO:0007669"/>
    <property type="project" value="TreeGrafter"/>
</dbReference>
<dbReference type="SUPFAM" id="SSF74653">
    <property type="entry name" value="TolA/TonB C-terminal domain"/>
    <property type="match status" value="1"/>
</dbReference>
<dbReference type="PANTHER" id="PTHR33446:SF2">
    <property type="entry name" value="PROTEIN TONB"/>
    <property type="match status" value="1"/>
</dbReference>
<accession>A0A2S7SUZ5</accession>
<reference evidence="13 14" key="1">
    <citation type="submission" date="2018-01" db="EMBL/GenBank/DDBJ databases">
        <title>A novel member of the phylum Bacteroidetes isolated from glacier ice.</title>
        <authorList>
            <person name="Liu Q."/>
            <person name="Xin Y.-H."/>
        </authorList>
    </citation>
    <scope>NUCLEOTIDE SEQUENCE [LARGE SCALE GENOMIC DNA]</scope>
    <source>
        <strain evidence="13 14">RB1R16</strain>
    </source>
</reference>
<gene>
    <name evidence="13" type="ORF">CJD36_011220</name>
</gene>
<dbReference type="InterPro" id="IPR006260">
    <property type="entry name" value="TonB/TolA_C"/>
</dbReference>
<keyword evidence="5" id="KW-0997">Cell inner membrane</keyword>
<evidence type="ECO:0000313" key="13">
    <source>
        <dbReference type="EMBL" id="PQJ10538.1"/>
    </source>
</evidence>
<keyword evidence="6" id="KW-0812">Transmembrane</keyword>
<dbReference type="Pfam" id="PF03544">
    <property type="entry name" value="TonB_C"/>
    <property type="match status" value="1"/>
</dbReference>
<keyword evidence="3" id="KW-0813">Transport</keyword>
<evidence type="ECO:0000256" key="5">
    <source>
        <dbReference type="ARBA" id="ARBA00022519"/>
    </source>
</evidence>
<dbReference type="OrthoDB" id="9814002at2"/>
<evidence type="ECO:0000256" key="11">
    <source>
        <dbReference type="SAM" id="SignalP"/>
    </source>
</evidence>
<evidence type="ECO:0000256" key="2">
    <source>
        <dbReference type="ARBA" id="ARBA00006555"/>
    </source>
</evidence>
<evidence type="ECO:0000256" key="8">
    <source>
        <dbReference type="ARBA" id="ARBA00022989"/>
    </source>
</evidence>
<keyword evidence="11" id="KW-0732">Signal</keyword>
<name>A0A2S7SUZ5_9BACT</name>
<evidence type="ECO:0000256" key="7">
    <source>
        <dbReference type="ARBA" id="ARBA00022927"/>
    </source>
</evidence>
<sequence>MKYLFLVATLTISSVASAQTTPPGGVSITQAGPKSPDSNGKTVYSFVEEMPGPSVDILEFLAKNIVYPDSARRRNIQGRVAIQFVVNEDGSLSDFKVVRGLGYGCDQEAIRVLKSMPLWKQAKQNGKAVKVLYTQPITFKLQ</sequence>
<dbReference type="InterPro" id="IPR051045">
    <property type="entry name" value="TonB-dependent_transducer"/>
</dbReference>
<comment type="subcellular location">
    <subcellularLocation>
        <location evidence="1">Cell inner membrane</location>
        <topology evidence="1">Single-pass membrane protein</topology>
        <orientation evidence="1">Periplasmic side</orientation>
    </subcellularLocation>
</comment>
<evidence type="ECO:0000259" key="12">
    <source>
        <dbReference type="PROSITE" id="PS52015"/>
    </source>
</evidence>
<dbReference type="Proteomes" id="UP000239872">
    <property type="component" value="Unassembled WGS sequence"/>
</dbReference>
<comment type="caution">
    <text evidence="13">The sequence shown here is derived from an EMBL/GenBank/DDBJ whole genome shotgun (WGS) entry which is preliminary data.</text>
</comment>
<evidence type="ECO:0000256" key="4">
    <source>
        <dbReference type="ARBA" id="ARBA00022475"/>
    </source>
</evidence>
<dbReference type="GO" id="GO:0055085">
    <property type="term" value="P:transmembrane transport"/>
    <property type="evidence" value="ECO:0007669"/>
    <property type="project" value="InterPro"/>
</dbReference>
<evidence type="ECO:0000313" key="14">
    <source>
        <dbReference type="Proteomes" id="UP000239872"/>
    </source>
</evidence>
<comment type="similarity">
    <text evidence="2">Belongs to the TonB family.</text>
</comment>
<dbReference type="InterPro" id="IPR037682">
    <property type="entry name" value="TonB_C"/>
</dbReference>
<feature type="chain" id="PRO_5015708948" description="TonB C-terminal domain-containing protein" evidence="11">
    <location>
        <begin position="19"/>
        <end position="142"/>
    </location>
</feature>
<dbReference type="NCBIfam" id="TIGR01352">
    <property type="entry name" value="tonB_Cterm"/>
    <property type="match status" value="1"/>
</dbReference>
<feature type="signal peptide" evidence="11">
    <location>
        <begin position="1"/>
        <end position="18"/>
    </location>
</feature>
<protein>
    <recommendedName>
        <fullName evidence="12">TonB C-terminal domain-containing protein</fullName>
    </recommendedName>
</protein>
<dbReference type="AlphaFoldDB" id="A0A2S7SUZ5"/>
<evidence type="ECO:0000256" key="3">
    <source>
        <dbReference type="ARBA" id="ARBA00022448"/>
    </source>
</evidence>
<dbReference type="Gene3D" id="3.30.1150.10">
    <property type="match status" value="1"/>
</dbReference>
<proteinExistence type="inferred from homology"/>
<dbReference type="PANTHER" id="PTHR33446">
    <property type="entry name" value="PROTEIN TONB-RELATED"/>
    <property type="match status" value="1"/>
</dbReference>
<dbReference type="GO" id="GO:0098797">
    <property type="term" value="C:plasma membrane protein complex"/>
    <property type="evidence" value="ECO:0007669"/>
    <property type="project" value="TreeGrafter"/>
</dbReference>
<organism evidence="13 14">
    <name type="scientific">Flavipsychrobacter stenotrophus</name>
    <dbReference type="NCBI Taxonomy" id="2077091"/>
    <lineage>
        <taxon>Bacteria</taxon>
        <taxon>Pseudomonadati</taxon>
        <taxon>Bacteroidota</taxon>
        <taxon>Chitinophagia</taxon>
        <taxon>Chitinophagales</taxon>
        <taxon>Chitinophagaceae</taxon>
        <taxon>Flavipsychrobacter</taxon>
    </lineage>
</organism>
<evidence type="ECO:0000256" key="10">
    <source>
        <dbReference type="SAM" id="MobiDB-lite"/>
    </source>
</evidence>
<keyword evidence="8" id="KW-1133">Transmembrane helix</keyword>
<keyword evidence="14" id="KW-1185">Reference proteome</keyword>
<evidence type="ECO:0000256" key="9">
    <source>
        <dbReference type="ARBA" id="ARBA00023136"/>
    </source>
</evidence>
<dbReference type="EMBL" id="PPSL01000003">
    <property type="protein sequence ID" value="PQJ10538.1"/>
    <property type="molecule type" value="Genomic_DNA"/>
</dbReference>
<evidence type="ECO:0000256" key="1">
    <source>
        <dbReference type="ARBA" id="ARBA00004383"/>
    </source>
</evidence>
<dbReference type="RefSeq" id="WP_105039266.1">
    <property type="nucleotide sequence ID" value="NZ_PPSL01000003.1"/>
</dbReference>
<keyword evidence="9" id="KW-0472">Membrane</keyword>
<dbReference type="PROSITE" id="PS52015">
    <property type="entry name" value="TONB_CTD"/>
    <property type="match status" value="1"/>
</dbReference>
<dbReference type="GO" id="GO:0015031">
    <property type="term" value="P:protein transport"/>
    <property type="evidence" value="ECO:0007669"/>
    <property type="project" value="UniProtKB-KW"/>
</dbReference>